<name>A0A225WGJ6_9STRA</name>
<feature type="region of interest" description="Disordered" evidence="1">
    <location>
        <begin position="228"/>
        <end position="280"/>
    </location>
</feature>
<comment type="caution">
    <text evidence="2">The sequence shown here is derived from an EMBL/GenBank/DDBJ whole genome shotgun (WGS) entry which is preliminary data.</text>
</comment>
<evidence type="ECO:0000313" key="3">
    <source>
        <dbReference type="Proteomes" id="UP000198211"/>
    </source>
</evidence>
<accession>A0A225WGJ6</accession>
<organism evidence="2 3">
    <name type="scientific">Phytophthora megakarya</name>
    <dbReference type="NCBI Taxonomy" id="4795"/>
    <lineage>
        <taxon>Eukaryota</taxon>
        <taxon>Sar</taxon>
        <taxon>Stramenopiles</taxon>
        <taxon>Oomycota</taxon>
        <taxon>Peronosporomycetes</taxon>
        <taxon>Peronosporales</taxon>
        <taxon>Peronosporaceae</taxon>
        <taxon>Phytophthora</taxon>
    </lineage>
</organism>
<dbReference type="EMBL" id="NBNE01000880">
    <property type="protein sequence ID" value="OWZ16735.1"/>
    <property type="molecule type" value="Genomic_DNA"/>
</dbReference>
<evidence type="ECO:0000256" key="1">
    <source>
        <dbReference type="SAM" id="MobiDB-lite"/>
    </source>
</evidence>
<gene>
    <name evidence="2" type="ORF">PHMEG_0009430</name>
</gene>
<reference evidence="3" key="1">
    <citation type="submission" date="2017-03" db="EMBL/GenBank/DDBJ databases">
        <title>Phytopthora megakarya and P. palmivora, two closely related causual agents of cacao black pod achieved similar genome size and gene model numbers by different mechanisms.</title>
        <authorList>
            <person name="Ali S."/>
            <person name="Shao J."/>
            <person name="Larry D.J."/>
            <person name="Kronmiller B."/>
            <person name="Shen D."/>
            <person name="Strem M.D."/>
            <person name="Melnick R.L."/>
            <person name="Guiltinan M.J."/>
            <person name="Tyler B.M."/>
            <person name="Meinhardt L.W."/>
            <person name="Bailey B.A."/>
        </authorList>
    </citation>
    <scope>NUCLEOTIDE SEQUENCE [LARGE SCALE GENOMIC DNA]</scope>
    <source>
        <strain evidence="3">zdho120</strain>
    </source>
</reference>
<protein>
    <submittedName>
        <fullName evidence="2">Uncharacterized protein</fullName>
    </submittedName>
</protein>
<feature type="compositionally biased region" description="Polar residues" evidence="1">
    <location>
        <begin position="254"/>
        <end position="279"/>
    </location>
</feature>
<feature type="compositionally biased region" description="Basic and acidic residues" evidence="1">
    <location>
        <begin position="31"/>
        <end position="53"/>
    </location>
</feature>
<dbReference type="AlphaFoldDB" id="A0A225WGJ6"/>
<dbReference type="OrthoDB" id="126468at2759"/>
<feature type="compositionally biased region" description="Polar residues" evidence="1">
    <location>
        <begin position="230"/>
        <end position="246"/>
    </location>
</feature>
<evidence type="ECO:0000313" key="2">
    <source>
        <dbReference type="EMBL" id="OWZ16735.1"/>
    </source>
</evidence>
<keyword evidence="3" id="KW-1185">Reference proteome</keyword>
<feature type="region of interest" description="Disordered" evidence="1">
    <location>
        <begin position="31"/>
        <end position="73"/>
    </location>
</feature>
<dbReference type="Proteomes" id="UP000198211">
    <property type="component" value="Unassembled WGS sequence"/>
</dbReference>
<proteinExistence type="predicted"/>
<sequence length="433" mass="47356">MSHQDYYTEKFMEGERRDSYASEGLLAFLESRTDSVEEVPFEERRHEEEEKATDVAAESAPATAADQDSQGDGELLLMQTPQGRRLMRDFASFLAAKLAVGEDKDESMVKDTQTKEEDVEHKDEGDIGTADLFMCSRLAPIHDRASVPTAPVNTAPIAKKSSIKKAEEEVDEDSYQAGTMYFAAATREYIRHLERAVQGGPKEFSDPEVERFLNEVLKATLQLRHKPPTAITSQISSKKLGQSTESRAGGDGLSTVTGSPIAPTTVTETMTPSNSTTPRRMSMMAIPSYGGHSIGPTPGGSNRAAWYFAFYPQVQSTPGSGSQPSAAVTFPTSPTVVIPAIVPAGTTSTTGDSTHNVQMVAGIPTELRNAVKVILPFQSEKASYERAAAFWRSFEKCTNGMRDDLQLTAIEQFLKGKTGQEWWYNSRIENLGN</sequence>